<dbReference type="PANTHER" id="PTHR43737">
    <property type="entry name" value="BLL7424 PROTEIN"/>
    <property type="match status" value="1"/>
</dbReference>
<proteinExistence type="predicted"/>
<organism evidence="1 2">
    <name type="scientific">Pigmentiphaga litoralis</name>
    <dbReference type="NCBI Taxonomy" id="516702"/>
    <lineage>
        <taxon>Bacteria</taxon>
        <taxon>Pseudomonadati</taxon>
        <taxon>Pseudomonadota</taxon>
        <taxon>Betaproteobacteria</taxon>
        <taxon>Burkholderiales</taxon>
        <taxon>Alcaligenaceae</taxon>
        <taxon>Pigmentiphaga</taxon>
    </lineage>
</organism>
<sequence>MHRRDLLKRLALLPLAARGGALYAAPAAGSSRLLVVFLRGAYDAANLLVPISSSFYYQSRPTLAIARPAAGAAADPGAALPLTADWGLHPALAKSLYPLYQRGELAWVPFAGTDDVSRSHFETQDTVEMGQALTARRDYQSGFLGRLAGVLNADRSRPAPVAFTSQPPLVFRGDAQVPNVALGAQGKGGVDARQAAAITAMYEQTAWKAQVAEGFAVRDAVQEAAAKEMDAASRNAVSAKGFERDARRMARLMASRFQIGFVDVGGWDTHVGQGGATGYLANRFDELGRGLAGFAEEMGPAWKDTVVVVISEFGRTFRENGNRGTDHGHGTVYWVMGGNVRGGRIAGEQVAVSQATLFQDRDYPVLNDYRSVFGGVFQRLYGLRPDQLETVFKGVAPGRLDLV</sequence>
<accession>A0A7Y9LPD6</accession>
<evidence type="ECO:0000313" key="2">
    <source>
        <dbReference type="Proteomes" id="UP000542125"/>
    </source>
</evidence>
<reference evidence="1 2" key="1">
    <citation type="submission" date="2020-07" db="EMBL/GenBank/DDBJ databases">
        <title>Genomic Encyclopedia of Type Strains, Phase IV (KMG-V): Genome sequencing to study the core and pangenomes of soil and plant-associated prokaryotes.</title>
        <authorList>
            <person name="Whitman W."/>
        </authorList>
    </citation>
    <scope>NUCLEOTIDE SEQUENCE [LARGE SCALE GENOMIC DNA]</scope>
    <source>
        <strain evidence="1 2">SAS40</strain>
    </source>
</reference>
<name>A0A7Y9LPD6_9BURK</name>
<evidence type="ECO:0000313" key="1">
    <source>
        <dbReference type="EMBL" id="NYE83866.1"/>
    </source>
</evidence>
<protein>
    <submittedName>
        <fullName evidence="1">Uncharacterized protein (DUF1501 family)</fullName>
    </submittedName>
</protein>
<dbReference type="Pfam" id="PF07394">
    <property type="entry name" value="DUF1501"/>
    <property type="match status" value="1"/>
</dbReference>
<keyword evidence="2" id="KW-1185">Reference proteome</keyword>
<dbReference type="Proteomes" id="UP000542125">
    <property type="component" value="Unassembled WGS sequence"/>
</dbReference>
<gene>
    <name evidence="1" type="ORF">FHW18_003137</name>
</gene>
<dbReference type="PANTHER" id="PTHR43737:SF1">
    <property type="entry name" value="DUF1501 DOMAIN-CONTAINING PROTEIN"/>
    <property type="match status" value="1"/>
</dbReference>
<comment type="caution">
    <text evidence="1">The sequence shown here is derived from an EMBL/GenBank/DDBJ whole genome shotgun (WGS) entry which is preliminary data.</text>
</comment>
<dbReference type="RefSeq" id="WP_179587629.1">
    <property type="nucleotide sequence ID" value="NZ_JACBYR010000001.1"/>
</dbReference>
<dbReference type="EMBL" id="JACBYR010000001">
    <property type="protein sequence ID" value="NYE83866.1"/>
    <property type="molecule type" value="Genomic_DNA"/>
</dbReference>
<dbReference type="InterPro" id="IPR010869">
    <property type="entry name" value="DUF1501"/>
</dbReference>
<dbReference type="AlphaFoldDB" id="A0A7Y9LPD6"/>